<dbReference type="Proteomes" id="UP001152797">
    <property type="component" value="Unassembled WGS sequence"/>
</dbReference>
<dbReference type="AlphaFoldDB" id="A0A9P1DK66"/>
<proteinExistence type="predicted"/>
<reference evidence="1" key="1">
    <citation type="submission" date="2022-10" db="EMBL/GenBank/DDBJ databases">
        <authorList>
            <person name="Chen Y."/>
            <person name="Dougan E. K."/>
            <person name="Chan C."/>
            <person name="Rhodes N."/>
            <person name="Thang M."/>
        </authorList>
    </citation>
    <scope>NUCLEOTIDE SEQUENCE</scope>
</reference>
<evidence type="ECO:0000313" key="3">
    <source>
        <dbReference type="Proteomes" id="UP001152797"/>
    </source>
</evidence>
<reference evidence="2 3" key="2">
    <citation type="submission" date="2024-05" db="EMBL/GenBank/DDBJ databases">
        <authorList>
            <person name="Chen Y."/>
            <person name="Shah S."/>
            <person name="Dougan E. K."/>
            <person name="Thang M."/>
            <person name="Chan C."/>
        </authorList>
    </citation>
    <scope>NUCLEOTIDE SEQUENCE [LARGE SCALE GENOMIC DNA]</scope>
</reference>
<gene>
    <name evidence="1" type="ORF">C1SCF055_LOCUS35441</name>
</gene>
<comment type="caution">
    <text evidence="1">The sequence shown here is derived from an EMBL/GenBank/DDBJ whole genome shotgun (WGS) entry which is preliminary data.</text>
</comment>
<accession>A0A9P1DK66</accession>
<dbReference type="EMBL" id="CAMXCT030004724">
    <property type="protein sequence ID" value="CAL4797455.1"/>
    <property type="molecule type" value="Genomic_DNA"/>
</dbReference>
<dbReference type="EMBL" id="CAMXCT010004724">
    <property type="protein sequence ID" value="CAI4010143.1"/>
    <property type="molecule type" value="Genomic_DNA"/>
</dbReference>
<organism evidence="1">
    <name type="scientific">Cladocopium goreaui</name>
    <dbReference type="NCBI Taxonomy" id="2562237"/>
    <lineage>
        <taxon>Eukaryota</taxon>
        <taxon>Sar</taxon>
        <taxon>Alveolata</taxon>
        <taxon>Dinophyceae</taxon>
        <taxon>Suessiales</taxon>
        <taxon>Symbiodiniaceae</taxon>
        <taxon>Cladocopium</taxon>
    </lineage>
</organism>
<evidence type="ECO:0000313" key="2">
    <source>
        <dbReference type="EMBL" id="CAL4797455.1"/>
    </source>
</evidence>
<name>A0A9P1DK66_9DINO</name>
<dbReference type="EMBL" id="CAMXCT020004724">
    <property type="protein sequence ID" value="CAL1163518.1"/>
    <property type="molecule type" value="Genomic_DNA"/>
</dbReference>
<protein>
    <submittedName>
        <fullName evidence="1">Uncharacterized protein</fullName>
    </submittedName>
</protein>
<evidence type="ECO:0000313" key="1">
    <source>
        <dbReference type="EMBL" id="CAI4010143.1"/>
    </source>
</evidence>
<sequence length="144" mass="16007">MEAERWSGWWSCRAHRSNALLDPDPDPFSLDPFSLPHLDQCRTPKRTHEHTPSVCVPPEHKTDFTAIPTACPWEECSLEFAIPDQEDLLRKLLGDTVPDIVTSSCSSTAIPSMEAAVDGTVDSSHAPTKDEELSTANEWCGKFQ</sequence>
<keyword evidence="3" id="KW-1185">Reference proteome</keyword>